<reference evidence="1" key="1">
    <citation type="submission" date="2006-02" db="EMBL/GenBank/DDBJ databases">
        <title>Sampling the accessory genome of the Sinorhizobium genus by suppressive subtractive hybridization.</title>
        <authorList>
            <person name="Moulin L."/>
            <person name="Ghazoui Z."/>
            <person name="Young P."/>
        </authorList>
    </citation>
    <scope>NUCLEOTIDE SEQUENCE</scope>
    <source>
        <strain evidence="1">LMG6217</strain>
    </source>
</reference>
<sequence>PRRSRKLRTCISSRLGRLLSLTDRSVRYIEQIMSQFNSDYEYFCDISTEGLKPTCLPTTSAGTELEQPAPQTRQSGLFEYVPSLRSDQSATSNVSFL</sequence>
<feature type="non-terminal residue" evidence="1">
    <location>
        <position position="1"/>
    </location>
</feature>
<dbReference type="AlphaFoldDB" id="D1CSX1"/>
<organism evidence="1">
    <name type="scientific">Rhizobium fredii</name>
    <name type="common">Sinorhizobium fredii</name>
    <dbReference type="NCBI Taxonomy" id="380"/>
    <lineage>
        <taxon>Bacteria</taxon>
        <taxon>Pseudomonadati</taxon>
        <taxon>Pseudomonadota</taxon>
        <taxon>Alphaproteobacteria</taxon>
        <taxon>Hyphomicrobiales</taxon>
        <taxon>Rhizobiaceae</taxon>
        <taxon>Sinorhizobium/Ensifer group</taxon>
        <taxon>Sinorhizobium</taxon>
    </lineage>
</organism>
<proteinExistence type="predicted"/>
<accession>D1CSX1</accession>
<evidence type="ECO:0000313" key="1">
    <source>
        <dbReference type="EMBL" id="ABD74925.1"/>
    </source>
</evidence>
<dbReference type="EMBL" id="DQ403422">
    <property type="protein sequence ID" value="ABD74925.1"/>
    <property type="molecule type" value="Genomic_DNA"/>
</dbReference>
<name>D1CSX1_RHIFR</name>
<protein>
    <submittedName>
        <fullName evidence="1">Uncharacterized protein</fullName>
    </submittedName>
</protein>